<feature type="compositionally biased region" description="Low complexity" evidence="1">
    <location>
        <begin position="121"/>
        <end position="148"/>
    </location>
</feature>
<keyword evidence="2" id="KW-0732">Signal</keyword>
<gene>
    <name evidence="3" type="ORF">DK389_16480</name>
</gene>
<reference evidence="4" key="1">
    <citation type="submission" date="2018-05" db="EMBL/GenBank/DDBJ databases">
        <title>Complete Genome Sequence of Methylobacterium sp. 17SD2-17.</title>
        <authorList>
            <person name="Srinivasan S."/>
        </authorList>
    </citation>
    <scope>NUCLEOTIDE SEQUENCE [LARGE SCALE GENOMIC DNA]</scope>
    <source>
        <strain evidence="4">17SD2-17</strain>
    </source>
</reference>
<dbReference type="OrthoDB" id="9920858at2"/>
<proteinExistence type="predicted"/>
<evidence type="ECO:0008006" key="5">
    <source>
        <dbReference type="Google" id="ProtNLM"/>
    </source>
</evidence>
<evidence type="ECO:0000313" key="4">
    <source>
        <dbReference type="Proteomes" id="UP000245926"/>
    </source>
</evidence>
<name>A0A2U8W903_9HYPH</name>
<dbReference type="KEGG" id="mets:DK389_16480"/>
<feature type="chain" id="PRO_5015874761" description="Translation initiation factor IF-2" evidence="2">
    <location>
        <begin position="21"/>
        <end position="174"/>
    </location>
</feature>
<evidence type="ECO:0000313" key="3">
    <source>
        <dbReference type="EMBL" id="AWN41802.1"/>
    </source>
</evidence>
<dbReference type="EMBL" id="CP029550">
    <property type="protein sequence ID" value="AWN41802.1"/>
    <property type="molecule type" value="Genomic_DNA"/>
</dbReference>
<dbReference type="RefSeq" id="WP_109891155.1">
    <property type="nucleotide sequence ID" value="NZ_CP029550.1"/>
</dbReference>
<evidence type="ECO:0000256" key="2">
    <source>
        <dbReference type="SAM" id="SignalP"/>
    </source>
</evidence>
<accession>A0A2U8W903</accession>
<sequence length="174" mass="17530">MRVSFAILGVSAISALLLTAGYRTTLPDGPGPGSGPSAAAPQAWIDPPRRATAQSTAHRDGDRDVRAAEPATTGTLVQIAASPPPLPDAAVPHPMAQSAPLKRERVAGVGNARRPGHAQATRKAPARKAGPAPAEAAADPPEPQAAAPRHVALGGPLGDILRGLGLVEGQRPPP</sequence>
<dbReference type="Proteomes" id="UP000245926">
    <property type="component" value="Chromosome"/>
</dbReference>
<feature type="region of interest" description="Disordered" evidence="1">
    <location>
        <begin position="27"/>
        <end position="154"/>
    </location>
</feature>
<evidence type="ECO:0000256" key="1">
    <source>
        <dbReference type="SAM" id="MobiDB-lite"/>
    </source>
</evidence>
<keyword evidence="4" id="KW-1185">Reference proteome</keyword>
<protein>
    <recommendedName>
        <fullName evidence="5">Translation initiation factor IF-2</fullName>
    </recommendedName>
</protein>
<feature type="compositionally biased region" description="Basic and acidic residues" evidence="1">
    <location>
        <begin position="57"/>
        <end position="67"/>
    </location>
</feature>
<dbReference type="AlphaFoldDB" id="A0A2U8W903"/>
<feature type="signal peptide" evidence="2">
    <location>
        <begin position="1"/>
        <end position="20"/>
    </location>
</feature>
<organism evidence="3 4">
    <name type="scientific">Methylobacterium durans</name>
    <dbReference type="NCBI Taxonomy" id="2202825"/>
    <lineage>
        <taxon>Bacteria</taxon>
        <taxon>Pseudomonadati</taxon>
        <taxon>Pseudomonadota</taxon>
        <taxon>Alphaproteobacteria</taxon>
        <taxon>Hyphomicrobiales</taxon>
        <taxon>Methylobacteriaceae</taxon>
        <taxon>Methylobacterium</taxon>
    </lineage>
</organism>